<organism evidence="2 3">
    <name type="scientific">Triparma laevis f. longispina</name>
    <dbReference type="NCBI Taxonomy" id="1714387"/>
    <lineage>
        <taxon>Eukaryota</taxon>
        <taxon>Sar</taxon>
        <taxon>Stramenopiles</taxon>
        <taxon>Ochrophyta</taxon>
        <taxon>Bolidophyceae</taxon>
        <taxon>Parmales</taxon>
        <taxon>Triparmaceae</taxon>
        <taxon>Triparma</taxon>
    </lineage>
</organism>
<evidence type="ECO:0000313" key="3">
    <source>
        <dbReference type="Proteomes" id="UP001165122"/>
    </source>
</evidence>
<accession>A0A9W6ZK63</accession>
<evidence type="ECO:0000313" key="2">
    <source>
        <dbReference type="EMBL" id="GMH52508.1"/>
    </source>
</evidence>
<keyword evidence="1" id="KW-0812">Transmembrane</keyword>
<dbReference type="EMBL" id="BRXW01000418">
    <property type="protein sequence ID" value="GMH52508.1"/>
    <property type="molecule type" value="Genomic_DNA"/>
</dbReference>
<protein>
    <submittedName>
        <fullName evidence="2">Uncharacterized protein</fullName>
    </submittedName>
</protein>
<gene>
    <name evidence="2" type="ORF">TrLO_g7813</name>
</gene>
<proteinExistence type="predicted"/>
<feature type="transmembrane region" description="Helical" evidence="1">
    <location>
        <begin position="116"/>
        <end position="135"/>
    </location>
</feature>
<feature type="transmembrane region" description="Helical" evidence="1">
    <location>
        <begin position="43"/>
        <end position="62"/>
    </location>
</feature>
<dbReference type="OrthoDB" id="194691at2759"/>
<keyword evidence="1" id="KW-1133">Transmembrane helix</keyword>
<keyword evidence="3" id="KW-1185">Reference proteome</keyword>
<reference evidence="3" key="1">
    <citation type="journal article" date="2023" name="Commun. Biol.">
        <title>Genome analysis of Parmales, the sister group of diatoms, reveals the evolutionary specialization of diatoms from phago-mixotrophs to photoautotrophs.</title>
        <authorList>
            <person name="Ban H."/>
            <person name="Sato S."/>
            <person name="Yoshikawa S."/>
            <person name="Yamada K."/>
            <person name="Nakamura Y."/>
            <person name="Ichinomiya M."/>
            <person name="Sato N."/>
            <person name="Blanc-Mathieu R."/>
            <person name="Endo H."/>
            <person name="Kuwata A."/>
            <person name="Ogata H."/>
        </authorList>
    </citation>
    <scope>NUCLEOTIDE SEQUENCE [LARGE SCALE GENOMIC DNA]</scope>
    <source>
        <strain evidence="3">NIES 3700</strain>
    </source>
</reference>
<dbReference type="Proteomes" id="UP001165122">
    <property type="component" value="Unassembled WGS sequence"/>
</dbReference>
<name>A0A9W6ZK63_9STRA</name>
<keyword evidence="1" id="KW-0472">Membrane</keyword>
<sequence length="177" mass="19214">MAASQGCTGLGVWPYSEGSLVMVKDPYARENLREKAKIMLWKYLAGSLIALVGFLSFARFVIEPVLAPREESPGVCPIGSITNTTCNDRGVCNTGMDYCICGEGFGVYEGKTCESLSPAFIIGVTILSIFALFSLHMMNLTLNTGDSGHSMIFTKEGKNKYRMAEEAKAKAKKMKDG</sequence>
<dbReference type="AlphaFoldDB" id="A0A9W6ZK63"/>
<comment type="caution">
    <text evidence="2">The sequence shown here is derived from an EMBL/GenBank/DDBJ whole genome shotgun (WGS) entry which is preliminary data.</text>
</comment>
<evidence type="ECO:0000256" key="1">
    <source>
        <dbReference type="SAM" id="Phobius"/>
    </source>
</evidence>